<proteinExistence type="predicted"/>
<dbReference type="PANTHER" id="PTHR37534">
    <property type="entry name" value="TRANSCRIPTIONAL ACTIVATOR PROTEIN UGA3"/>
    <property type="match status" value="1"/>
</dbReference>
<evidence type="ECO:0000256" key="1">
    <source>
        <dbReference type="ARBA" id="ARBA00004123"/>
    </source>
</evidence>
<evidence type="ECO:0000313" key="6">
    <source>
        <dbReference type="Proteomes" id="UP000635477"/>
    </source>
</evidence>
<comment type="subcellular location">
    <subcellularLocation>
        <location evidence="1">Nucleus</location>
    </subcellularLocation>
</comment>
<keyword evidence="2" id="KW-0539">Nucleus</keyword>
<keyword evidence="6" id="KW-1185">Reference proteome</keyword>
<dbReference type="InterPro" id="IPR036864">
    <property type="entry name" value="Zn2-C6_fun-type_DNA-bd_sf"/>
</dbReference>
<sequence>MVIPSAFAISNGDLAIKADRVSGREARKPCDGQEWHVREGGTFISHHAPLEPTEQANRQHWKPSMFPSTRKNITRSRNGCAVCKSKRLKCDEAKPSCSRCERLGIPCPGYKKPLKWTTASRTPKEKTNTPDSTASGNSPDWATYTFNQPQPQPPDQSIADFYNSDFLEQFTSIIETGSMSITDHSSFESPFPFEELSEDMRLQSDQTPATTAYLGLNEDELWTNTLLTTAKPVRDVLSRLDSPNQVSRPRCEMPLAQALQDHTSILVEYYFKEVCGMMSCYDSPMNPYRTTISNVWSGSQSLYYVTQSMAAACLSEVSPNLSSVGRQLRDQAMVSLSREARGPRMETSSLLALVMLGMSLCWHDPGSVGQSEFELLAKIVLSSENCEGDLPLADKQKRFFFHNSLVYWQMLLAFVTDREPNIQGIRQSQPVQSTSLELREPRMPHPQTGIGIEVQKLVAKVGSLVRKERKRIRSRRFASRDDIEQAKNAILAAEQLHSELCAIELPQETAIVDSGDDMTPADHLLKIAEAYRCTGLLQLYRNFPDLLPSYIPSQDSVNQLLSLSTSDNTTSSPNVGSSEDAWLTCLALHIHDLVKDIPVSSRSRSIQPLLLVSICSELALGRSKCSLAGLRSAPVTSIASGPRFKAPLTDLDILRARRFIISRLSSFENILAAKPIRRMLLLVKETWAWMEERQQGVYWMDVMMEKGYETLMG</sequence>
<evidence type="ECO:0000256" key="3">
    <source>
        <dbReference type="SAM" id="MobiDB-lite"/>
    </source>
</evidence>
<dbReference type="GO" id="GO:0005634">
    <property type="term" value="C:nucleus"/>
    <property type="evidence" value="ECO:0007669"/>
    <property type="project" value="UniProtKB-SubCell"/>
</dbReference>
<dbReference type="EMBL" id="JABEYC010000862">
    <property type="protein sequence ID" value="KAF4973334.1"/>
    <property type="molecule type" value="Genomic_DNA"/>
</dbReference>
<evidence type="ECO:0000313" key="5">
    <source>
        <dbReference type="EMBL" id="KAF4973334.1"/>
    </source>
</evidence>
<dbReference type="GO" id="GO:0000981">
    <property type="term" value="F:DNA-binding transcription factor activity, RNA polymerase II-specific"/>
    <property type="evidence" value="ECO:0007669"/>
    <property type="project" value="InterPro"/>
</dbReference>
<dbReference type="InterPro" id="IPR001138">
    <property type="entry name" value="Zn2Cys6_DnaBD"/>
</dbReference>
<dbReference type="Pfam" id="PF00172">
    <property type="entry name" value="Zn_clus"/>
    <property type="match status" value="1"/>
</dbReference>
<gene>
    <name evidence="5" type="ORF">FZEAL_9350</name>
</gene>
<dbReference type="GO" id="GO:0045944">
    <property type="term" value="P:positive regulation of transcription by RNA polymerase II"/>
    <property type="evidence" value="ECO:0007669"/>
    <property type="project" value="TreeGrafter"/>
</dbReference>
<dbReference type="PANTHER" id="PTHR37534:SF11">
    <property type="entry name" value="ZN(II)2CYS6 TRANSCRIPTION FACTOR (EUROFUNG)"/>
    <property type="match status" value="1"/>
</dbReference>
<organism evidence="5 6">
    <name type="scientific">Fusarium zealandicum</name>
    <dbReference type="NCBI Taxonomy" id="1053134"/>
    <lineage>
        <taxon>Eukaryota</taxon>
        <taxon>Fungi</taxon>
        <taxon>Dikarya</taxon>
        <taxon>Ascomycota</taxon>
        <taxon>Pezizomycotina</taxon>
        <taxon>Sordariomycetes</taxon>
        <taxon>Hypocreomycetidae</taxon>
        <taxon>Hypocreales</taxon>
        <taxon>Nectriaceae</taxon>
        <taxon>Fusarium</taxon>
        <taxon>Fusarium staphyleae species complex</taxon>
    </lineage>
</organism>
<protein>
    <recommendedName>
        <fullName evidence="4">Zn(2)-C6 fungal-type domain-containing protein</fullName>
    </recommendedName>
</protein>
<dbReference type="CDD" id="cd12148">
    <property type="entry name" value="fungal_TF_MHR"/>
    <property type="match status" value="1"/>
</dbReference>
<reference evidence="5" key="2">
    <citation type="submission" date="2020-05" db="EMBL/GenBank/DDBJ databases">
        <authorList>
            <person name="Kim H.-S."/>
            <person name="Proctor R.H."/>
            <person name="Brown D.W."/>
        </authorList>
    </citation>
    <scope>NUCLEOTIDE SEQUENCE</scope>
    <source>
        <strain evidence="5">NRRL 22465</strain>
    </source>
</reference>
<name>A0A8H4UBS3_9HYPO</name>
<dbReference type="PROSITE" id="PS00463">
    <property type="entry name" value="ZN2_CY6_FUNGAL_1"/>
    <property type="match status" value="1"/>
</dbReference>
<feature type="compositionally biased region" description="Polar residues" evidence="3">
    <location>
        <begin position="129"/>
        <end position="149"/>
    </location>
</feature>
<dbReference type="SUPFAM" id="SSF57701">
    <property type="entry name" value="Zn2/Cys6 DNA-binding domain"/>
    <property type="match status" value="1"/>
</dbReference>
<dbReference type="GO" id="GO:0008270">
    <property type="term" value="F:zinc ion binding"/>
    <property type="evidence" value="ECO:0007669"/>
    <property type="project" value="InterPro"/>
</dbReference>
<evidence type="ECO:0000259" key="4">
    <source>
        <dbReference type="PROSITE" id="PS50048"/>
    </source>
</evidence>
<dbReference type="PROSITE" id="PS50048">
    <property type="entry name" value="ZN2_CY6_FUNGAL_2"/>
    <property type="match status" value="1"/>
</dbReference>
<feature type="region of interest" description="Disordered" evidence="3">
    <location>
        <begin position="114"/>
        <end position="157"/>
    </location>
</feature>
<accession>A0A8H4UBS3</accession>
<feature type="domain" description="Zn(2)-C6 fungal-type" evidence="4">
    <location>
        <begin position="79"/>
        <end position="107"/>
    </location>
</feature>
<dbReference type="AlphaFoldDB" id="A0A8H4UBS3"/>
<dbReference type="Proteomes" id="UP000635477">
    <property type="component" value="Unassembled WGS sequence"/>
</dbReference>
<reference evidence="5" key="1">
    <citation type="journal article" date="2020" name="BMC Genomics">
        <title>Correction to: Identification and distribution of gene clusters required for synthesis of sphingolipid metabolism inhibitors in diverse species of the filamentous fungus Fusarium.</title>
        <authorList>
            <person name="Kim H.S."/>
            <person name="Lohmar J.M."/>
            <person name="Busman M."/>
            <person name="Brown D.W."/>
            <person name="Naumann T.A."/>
            <person name="Divon H.H."/>
            <person name="Lysoe E."/>
            <person name="Uhlig S."/>
            <person name="Proctor R.H."/>
        </authorList>
    </citation>
    <scope>NUCLEOTIDE SEQUENCE</scope>
    <source>
        <strain evidence="5">NRRL 22465</strain>
    </source>
</reference>
<dbReference type="SMART" id="SM00066">
    <property type="entry name" value="GAL4"/>
    <property type="match status" value="1"/>
</dbReference>
<dbReference type="Pfam" id="PF11951">
    <property type="entry name" value="Fungal_trans_2"/>
    <property type="match status" value="1"/>
</dbReference>
<dbReference type="GO" id="GO:0000976">
    <property type="term" value="F:transcription cis-regulatory region binding"/>
    <property type="evidence" value="ECO:0007669"/>
    <property type="project" value="TreeGrafter"/>
</dbReference>
<evidence type="ECO:0000256" key="2">
    <source>
        <dbReference type="ARBA" id="ARBA00023242"/>
    </source>
</evidence>
<dbReference type="InterPro" id="IPR021858">
    <property type="entry name" value="Fun_TF"/>
</dbReference>
<comment type="caution">
    <text evidence="5">The sequence shown here is derived from an EMBL/GenBank/DDBJ whole genome shotgun (WGS) entry which is preliminary data.</text>
</comment>
<dbReference type="Gene3D" id="4.10.240.10">
    <property type="entry name" value="Zn(2)-C6 fungal-type DNA-binding domain"/>
    <property type="match status" value="1"/>
</dbReference>
<dbReference type="OrthoDB" id="39175at2759"/>
<dbReference type="CDD" id="cd00067">
    <property type="entry name" value="GAL4"/>
    <property type="match status" value="1"/>
</dbReference>